<dbReference type="CDD" id="cd07984">
    <property type="entry name" value="LPLAT_LABLAT-like"/>
    <property type="match status" value="1"/>
</dbReference>
<evidence type="ECO:0000313" key="7">
    <source>
        <dbReference type="EMBL" id="OQX11631.1"/>
    </source>
</evidence>
<dbReference type="Proteomes" id="UP000192491">
    <property type="component" value="Unassembled WGS sequence"/>
</dbReference>
<dbReference type="GO" id="GO:0009247">
    <property type="term" value="P:glycolipid biosynthetic process"/>
    <property type="evidence" value="ECO:0007669"/>
    <property type="project" value="UniProtKB-ARBA"/>
</dbReference>
<dbReference type="GO" id="GO:0016746">
    <property type="term" value="F:acyltransferase activity"/>
    <property type="evidence" value="ECO:0007669"/>
    <property type="project" value="UniProtKB-KW"/>
</dbReference>
<evidence type="ECO:0000256" key="6">
    <source>
        <dbReference type="ARBA" id="ARBA00023315"/>
    </source>
</evidence>
<keyword evidence="4 7" id="KW-0808">Transferase</keyword>
<dbReference type="AlphaFoldDB" id="A0A1Y1QQT8"/>
<dbReference type="GO" id="GO:0005886">
    <property type="term" value="C:plasma membrane"/>
    <property type="evidence" value="ECO:0007669"/>
    <property type="project" value="UniProtKB-SubCell"/>
</dbReference>
<evidence type="ECO:0000256" key="3">
    <source>
        <dbReference type="ARBA" id="ARBA00022519"/>
    </source>
</evidence>
<organism evidence="7 8">
    <name type="scientific">Thiothrix lacustris</name>
    <dbReference type="NCBI Taxonomy" id="525917"/>
    <lineage>
        <taxon>Bacteria</taxon>
        <taxon>Pseudomonadati</taxon>
        <taxon>Pseudomonadota</taxon>
        <taxon>Gammaproteobacteria</taxon>
        <taxon>Thiotrichales</taxon>
        <taxon>Thiotrichaceae</taxon>
        <taxon>Thiothrix</taxon>
    </lineage>
</organism>
<dbReference type="PANTHER" id="PTHR30606:SF4">
    <property type="entry name" value="LIPID A BIOSYNTHESIS MYRISTOYLTRANSFERASE"/>
    <property type="match status" value="1"/>
</dbReference>
<evidence type="ECO:0000256" key="4">
    <source>
        <dbReference type="ARBA" id="ARBA00022679"/>
    </source>
</evidence>
<keyword evidence="3" id="KW-0997">Cell inner membrane</keyword>
<evidence type="ECO:0000256" key="5">
    <source>
        <dbReference type="ARBA" id="ARBA00023136"/>
    </source>
</evidence>
<evidence type="ECO:0000256" key="1">
    <source>
        <dbReference type="ARBA" id="ARBA00004533"/>
    </source>
</evidence>
<dbReference type="PIRSF" id="PIRSF026649">
    <property type="entry name" value="MsbB"/>
    <property type="match status" value="1"/>
</dbReference>
<proteinExistence type="predicted"/>
<sequence>MSKKLDFPTALLHPRHWLTWLGLAAFAPLAWLPWKTRRWLGIRIGTWIYQRNHKRRQVVLTNLRLCFPAWDEAQREQLTKQHFQEYACALLDYSLLFFRPRGWLYQRVKIQGSEHIDQAIAANQNVILLVAHSVWLEFAGMGMGQSYRLQCFYKPFRNAVINWLVTCSRAKDAESLAAREEGMRKLVRALESGCLLFFLPDEDHGNKHSVFVPFFSELKATLTTPMRLSKLGNAKAIPVMAYFDSKTGDYRIQVNPPLDNFSPDDPMEAATTMNTALQNLIADDPKQYMWTLKLFRTRPAHQKSVY</sequence>
<keyword evidence="2" id="KW-1003">Cell membrane</keyword>
<keyword evidence="5" id="KW-0472">Membrane</keyword>
<dbReference type="EMBL" id="MTEJ01000084">
    <property type="protein sequence ID" value="OQX11631.1"/>
    <property type="molecule type" value="Genomic_DNA"/>
</dbReference>
<accession>A0A1Y1QQT8</accession>
<keyword evidence="6 7" id="KW-0012">Acyltransferase</keyword>
<dbReference type="InterPro" id="IPR004960">
    <property type="entry name" value="LipA_acyltrans"/>
</dbReference>
<comment type="subcellular location">
    <subcellularLocation>
        <location evidence="1">Cell inner membrane</location>
    </subcellularLocation>
</comment>
<evidence type="ECO:0000313" key="8">
    <source>
        <dbReference type="Proteomes" id="UP000192491"/>
    </source>
</evidence>
<gene>
    <name evidence="7" type="ORF">BWK73_17175</name>
</gene>
<dbReference type="PANTHER" id="PTHR30606">
    <property type="entry name" value="LIPID A BIOSYNTHESIS LAUROYL ACYLTRANSFERASE"/>
    <property type="match status" value="1"/>
</dbReference>
<evidence type="ECO:0000256" key="2">
    <source>
        <dbReference type="ARBA" id="ARBA00022475"/>
    </source>
</evidence>
<comment type="caution">
    <text evidence="7">The sequence shown here is derived from an EMBL/GenBank/DDBJ whole genome shotgun (WGS) entry which is preliminary data.</text>
</comment>
<dbReference type="Pfam" id="PF03279">
    <property type="entry name" value="Lip_A_acyltrans"/>
    <property type="match status" value="1"/>
</dbReference>
<protein>
    <submittedName>
        <fullName evidence="7">Lipid A biosynthesis acyltransferase</fullName>
    </submittedName>
</protein>
<reference evidence="7 8" key="1">
    <citation type="submission" date="2017-01" db="EMBL/GenBank/DDBJ databases">
        <title>Novel large sulfur bacteria in the metagenomes of groundwater-fed chemosynthetic microbial mats in the Lake Huron basin.</title>
        <authorList>
            <person name="Sharrar A.M."/>
            <person name="Flood B.E."/>
            <person name="Bailey J.V."/>
            <person name="Jones D.S."/>
            <person name="Biddanda B."/>
            <person name="Ruberg S.A."/>
            <person name="Marcus D.N."/>
            <person name="Dick G.J."/>
        </authorList>
    </citation>
    <scope>NUCLEOTIDE SEQUENCE [LARGE SCALE GENOMIC DNA]</scope>
    <source>
        <strain evidence="7">A8</strain>
    </source>
</reference>
<name>A0A1Y1QQT8_9GAMM</name>